<dbReference type="PANTHER" id="PTHR11505">
    <property type="entry name" value="L1 TRANSPOSABLE ELEMENT-RELATED"/>
    <property type="match status" value="1"/>
</dbReference>
<dbReference type="EMBL" id="JACTAM010002285">
    <property type="protein sequence ID" value="KAI2645292.1"/>
    <property type="molecule type" value="Genomic_DNA"/>
</dbReference>
<gene>
    <name evidence="1" type="ORF">H4Q32_028272</name>
</gene>
<evidence type="ECO:0000313" key="2">
    <source>
        <dbReference type="Proteomes" id="UP000830375"/>
    </source>
</evidence>
<protein>
    <submittedName>
        <fullName evidence="1">LINE-1 type transposase domain-containing protein 1</fullName>
    </submittedName>
</protein>
<comment type="caution">
    <text evidence="1">The sequence shown here is derived from an EMBL/GenBank/DDBJ whole genome shotgun (WGS) entry which is preliminary data.</text>
</comment>
<evidence type="ECO:0000313" key="1">
    <source>
        <dbReference type="EMBL" id="KAI2645292.1"/>
    </source>
</evidence>
<dbReference type="Proteomes" id="UP000830375">
    <property type="component" value="Unassembled WGS sequence"/>
</dbReference>
<organism evidence="1 2">
    <name type="scientific">Labeo rohita</name>
    <name type="common">Indian major carp</name>
    <name type="synonym">Cyprinus rohita</name>
    <dbReference type="NCBI Taxonomy" id="84645"/>
    <lineage>
        <taxon>Eukaryota</taxon>
        <taxon>Metazoa</taxon>
        <taxon>Chordata</taxon>
        <taxon>Craniata</taxon>
        <taxon>Vertebrata</taxon>
        <taxon>Euteleostomi</taxon>
        <taxon>Actinopterygii</taxon>
        <taxon>Neopterygii</taxon>
        <taxon>Teleostei</taxon>
        <taxon>Ostariophysi</taxon>
        <taxon>Cypriniformes</taxon>
        <taxon>Cyprinidae</taxon>
        <taxon>Labeoninae</taxon>
        <taxon>Labeonini</taxon>
        <taxon>Labeo</taxon>
    </lineage>
</organism>
<keyword evidence="2" id="KW-1185">Reference proteome</keyword>
<dbReference type="Gene3D" id="3.30.70.1820">
    <property type="entry name" value="L1 transposable element, RRM domain"/>
    <property type="match status" value="1"/>
</dbReference>
<proteinExistence type="predicted"/>
<reference evidence="1 2" key="1">
    <citation type="submission" date="2022-01" db="EMBL/GenBank/DDBJ databases">
        <title>A high-quality chromosome-level genome assembly of rohu carp, Labeo rohita.</title>
        <authorList>
            <person name="Arick M.A. II"/>
            <person name="Hsu C.-Y."/>
            <person name="Magbanua Z."/>
            <person name="Pechanova O."/>
            <person name="Grover C."/>
            <person name="Miller E."/>
            <person name="Thrash A."/>
            <person name="Ezzel L."/>
            <person name="Alam S."/>
            <person name="Benzie J."/>
            <person name="Hamilton M."/>
            <person name="Karsi A."/>
            <person name="Lawrence M.L."/>
            <person name="Peterson D.G."/>
        </authorList>
    </citation>
    <scope>NUCLEOTIDE SEQUENCE [LARGE SCALE GENOMIC DNA]</scope>
    <source>
        <strain evidence="2">BAU-BD-2019</strain>
        <tissue evidence="1">Blood</tissue>
    </source>
</reference>
<dbReference type="InterPro" id="IPR004244">
    <property type="entry name" value="Transposase_22"/>
</dbReference>
<name>A0ABQ8L3P3_LABRO</name>
<accession>A0ABQ8L3P3</accession>
<sequence length="236" mass="26847">MSKAKGKHAEKDKELSPAASITMSNISSLLDEHRAALSADLKSSLESLTSTLDSIHSTITDHRQRIDFLVTNAISADERLQYLEDTCSALQKDESLKLKVVDLEGRSRRQNVRIIGLPESTEAIFRTEILASPLELDRAHHSLAPKPSPGEKPQPVILRFHRFQVKDLVICEACKRGPLVYKGRTIRLFDDYSPDMLKQRVEYRGPMAELYKREYKTAHYSTEWGEDMNPVHFRGD</sequence>